<dbReference type="Proteomes" id="UP000292095">
    <property type="component" value="Unassembled WGS sequence"/>
</dbReference>
<accession>A0A140G3X2</accession>
<dbReference type="RefSeq" id="WP_012268532.1">
    <property type="nucleotide sequence ID" value="NZ_BNDZ01000003.1"/>
</dbReference>
<dbReference type="EMBL" id="PKLK01000002">
    <property type="protein sequence ID" value="RZE45926.1"/>
    <property type="molecule type" value="Genomic_DNA"/>
</dbReference>
<evidence type="ECO:0000313" key="8">
    <source>
        <dbReference type="Proteomes" id="UP000292095"/>
    </source>
</evidence>
<sequence>MSKPLTDKVALVTGGSRGLGAATVRLLAEQGARVAFTYVSSEKQAQAVVHEVHGNGATAVAFQSDQADTSQAPALIDDVVAHFGGLDILVNNAAISVEQGRTVDDPDADTAALDRMHATNYLGVIAVIRAASRVLRTGGRIITVSSGLGSRVGVPGVADYAATKSGIERYTMGVARDLGPRDITANVVEAGLMDSRMQPPNPDTLKALLSSLSLQRMGHPDEIAAAIAFLASPAASYVTGAVLDAHGGYNA</sequence>
<comment type="caution">
    <text evidence="6">The sequence shown here is derived from an EMBL/GenBank/DDBJ whole genome shotgun (WGS) entry which is preliminary data.</text>
</comment>
<evidence type="ECO:0000313" key="4">
    <source>
        <dbReference type="EMBL" id="GHI50128.1"/>
    </source>
</evidence>
<dbReference type="EMBL" id="BNDZ01000006">
    <property type="protein sequence ID" value="GHI50150.1"/>
    <property type="molecule type" value="Genomic_DNA"/>
</dbReference>
<dbReference type="SUPFAM" id="SSF51735">
    <property type="entry name" value="NAD(P)-binding Rossmann-fold domains"/>
    <property type="match status" value="1"/>
</dbReference>
<evidence type="ECO:0000256" key="1">
    <source>
        <dbReference type="ARBA" id="ARBA00006484"/>
    </source>
</evidence>
<evidence type="ECO:0000256" key="2">
    <source>
        <dbReference type="ARBA" id="ARBA00023002"/>
    </source>
</evidence>
<comment type="similarity">
    <text evidence="1">Belongs to the short-chain dehydrogenases/reductases (SDR) family.</text>
</comment>
<dbReference type="PRINTS" id="PR00081">
    <property type="entry name" value="GDHRDH"/>
</dbReference>
<dbReference type="FunFam" id="3.40.50.720:FF:000084">
    <property type="entry name" value="Short-chain dehydrogenase reductase"/>
    <property type="match status" value="1"/>
</dbReference>
<protein>
    <submittedName>
        <fullName evidence="6">KR domain-containing protein</fullName>
    </submittedName>
    <submittedName>
        <fullName evidence="3">Oxidoreductase</fullName>
    </submittedName>
</protein>
<dbReference type="Proteomes" id="UP001051844">
    <property type="component" value="Unassembled WGS sequence"/>
</dbReference>
<evidence type="ECO:0000313" key="9">
    <source>
        <dbReference type="Proteomes" id="UP000292693"/>
    </source>
</evidence>
<dbReference type="AlphaFoldDB" id="A0A140G3X2"/>
<accession>A0A0X3X8V8</accession>
<proteinExistence type="inferred from homology"/>
<dbReference type="EMBL" id="PKLL01000035">
    <property type="protein sequence ID" value="RZE15328.1"/>
    <property type="molecule type" value="Genomic_DNA"/>
</dbReference>
<dbReference type="PRINTS" id="PR00080">
    <property type="entry name" value="SDRFAMILY"/>
</dbReference>
<reference evidence="3" key="2">
    <citation type="submission" date="2022-09" db="EMBL/GenBank/DDBJ databases">
        <title>Whole genome shotgun sequence of Streptomyces albidoflavus NBRC 12854.</title>
        <authorList>
            <person name="Komaki H."/>
            <person name="Tamura T."/>
        </authorList>
    </citation>
    <scope>NUCLEOTIDE SEQUENCE</scope>
    <source>
        <strain evidence="3">NBRC 12854</strain>
    </source>
</reference>
<dbReference type="EMBL" id="BNDZ01000003">
    <property type="protein sequence ID" value="GHI43867.1"/>
    <property type="molecule type" value="Genomic_DNA"/>
</dbReference>
<dbReference type="GO" id="GO:0016491">
    <property type="term" value="F:oxidoreductase activity"/>
    <property type="evidence" value="ECO:0007669"/>
    <property type="project" value="UniProtKB-KW"/>
</dbReference>
<dbReference type="PANTHER" id="PTHR43639">
    <property type="entry name" value="OXIDOREDUCTASE, SHORT-CHAIN DEHYDROGENASE/REDUCTASE FAMILY (AFU_ORTHOLOGUE AFUA_5G02870)"/>
    <property type="match status" value="1"/>
</dbReference>
<dbReference type="EMBL" id="BNDZ01000005">
    <property type="protein sequence ID" value="GHI50128.1"/>
    <property type="molecule type" value="Genomic_DNA"/>
</dbReference>
<dbReference type="InterPro" id="IPR002347">
    <property type="entry name" value="SDR_fam"/>
</dbReference>
<dbReference type="InterPro" id="IPR036291">
    <property type="entry name" value="NAD(P)-bd_dom_sf"/>
</dbReference>
<evidence type="ECO:0000313" key="7">
    <source>
        <dbReference type="EMBL" id="RZE45926.1"/>
    </source>
</evidence>
<evidence type="ECO:0000313" key="3">
    <source>
        <dbReference type="EMBL" id="GHI43867.1"/>
    </source>
</evidence>
<dbReference type="Gene3D" id="3.40.50.720">
    <property type="entry name" value="NAD(P)-binding Rossmann-like Domain"/>
    <property type="match status" value="1"/>
</dbReference>
<reference evidence="8 9" key="1">
    <citation type="submission" date="2017-12" db="EMBL/GenBank/DDBJ databases">
        <title>Population genomics insights into the ecological differentiation and adaptive evolution in streptomycetes.</title>
        <authorList>
            <person name="Li Y."/>
            <person name="Huang Y."/>
        </authorList>
    </citation>
    <scope>NUCLEOTIDE SEQUENCE [LARGE SCALE GENOMIC DNA]</scope>
    <source>
        <strain evidence="7 8">FXJ.2339</strain>
        <strain evidence="6 9">NBRC 100770</strain>
    </source>
</reference>
<dbReference type="GeneID" id="97265598"/>
<dbReference type="Pfam" id="PF13561">
    <property type="entry name" value="adh_short_C2"/>
    <property type="match status" value="1"/>
</dbReference>
<keyword evidence="2" id="KW-0560">Oxidoreductase</keyword>
<dbReference type="PANTHER" id="PTHR43639:SF1">
    <property type="entry name" value="SHORT-CHAIN DEHYDROGENASE_REDUCTASE FAMILY PROTEIN"/>
    <property type="match status" value="1"/>
</dbReference>
<dbReference type="Proteomes" id="UP000292693">
    <property type="component" value="Unassembled WGS sequence"/>
</dbReference>
<gene>
    <name evidence="7" type="ORF">C0Q91_03090</name>
    <name evidence="6" type="ORF">C0Q92_31090</name>
    <name evidence="3" type="ORF">ScoT_00410</name>
    <name evidence="4" type="ORF">ScoT_63020</name>
    <name evidence="5" type="ORF">ScoT_63240</name>
</gene>
<evidence type="ECO:0000313" key="6">
    <source>
        <dbReference type="EMBL" id="RZE15328.1"/>
    </source>
</evidence>
<name>A0A140G3X2_9ACTN</name>
<organism evidence="6 9">
    <name type="scientific">Streptomyces albidoflavus</name>
    <dbReference type="NCBI Taxonomy" id="1886"/>
    <lineage>
        <taxon>Bacteria</taxon>
        <taxon>Bacillati</taxon>
        <taxon>Actinomycetota</taxon>
        <taxon>Actinomycetes</taxon>
        <taxon>Kitasatosporales</taxon>
        <taxon>Streptomycetaceae</taxon>
        <taxon>Streptomyces</taxon>
        <taxon>Streptomyces albidoflavus group</taxon>
    </lineage>
</organism>
<evidence type="ECO:0000313" key="5">
    <source>
        <dbReference type="EMBL" id="GHI50150.1"/>
    </source>
</evidence>